<accession>A0ABD3X4B0</accession>
<organism evidence="2 3">
    <name type="scientific">Sinanodonta woodiana</name>
    <name type="common">Chinese pond mussel</name>
    <name type="synonym">Anodonta woodiana</name>
    <dbReference type="NCBI Taxonomy" id="1069815"/>
    <lineage>
        <taxon>Eukaryota</taxon>
        <taxon>Metazoa</taxon>
        <taxon>Spiralia</taxon>
        <taxon>Lophotrochozoa</taxon>
        <taxon>Mollusca</taxon>
        <taxon>Bivalvia</taxon>
        <taxon>Autobranchia</taxon>
        <taxon>Heteroconchia</taxon>
        <taxon>Palaeoheterodonta</taxon>
        <taxon>Unionida</taxon>
        <taxon>Unionoidea</taxon>
        <taxon>Unionidae</taxon>
        <taxon>Unioninae</taxon>
        <taxon>Sinanodonta</taxon>
    </lineage>
</organism>
<comment type="caution">
    <text evidence="2">The sequence shown here is derived from an EMBL/GenBank/DDBJ whole genome shotgun (WGS) entry which is preliminary data.</text>
</comment>
<evidence type="ECO:0000256" key="1">
    <source>
        <dbReference type="SAM" id="MobiDB-lite"/>
    </source>
</evidence>
<proteinExistence type="predicted"/>
<protein>
    <submittedName>
        <fullName evidence="2">Uncharacterized protein</fullName>
    </submittedName>
</protein>
<evidence type="ECO:0000313" key="3">
    <source>
        <dbReference type="Proteomes" id="UP001634394"/>
    </source>
</evidence>
<dbReference type="EMBL" id="JBJQND010000003">
    <property type="protein sequence ID" value="KAL3881102.1"/>
    <property type="molecule type" value="Genomic_DNA"/>
</dbReference>
<reference evidence="2 3" key="1">
    <citation type="submission" date="2024-11" db="EMBL/GenBank/DDBJ databases">
        <title>Chromosome-level genome assembly of the freshwater bivalve Anodonta woodiana.</title>
        <authorList>
            <person name="Chen X."/>
        </authorList>
    </citation>
    <scope>NUCLEOTIDE SEQUENCE [LARGE SCALE GENOMIC DNA]</scope>
    <source>
        <strain evidence="2">MN2024</strain>
        <tissue evidence="2">Gills</tissue>
    </source>
</reference>
<keyword evidence="3" id="KW-1185">Reference proteome</keyword>
<dbReference type="AlphaFoldDB" id="A0ABD3X4B0"/>
<sequence>HQNDSSQQDDSNVDKNFPKGSRSKRAADSQVMENLDIQNDYGTMKESHDTV</sequence>
<evidence type="ECO:0000313" key="2">
    <source>
        <dbReference type="EMBL" id="KAL3881102.1"/>
    </source>
</evidence>
<feature type="compositionally biased region" description="Low complexity" evidence="1">
    <location>
        <begin position="1"/>
        <end position="10"/>
    </location>
</feature>
<dbReference type="Proteomes" id="UP001634394">
    <property type="component" value="Unassembled WGS sequence"/>
</dbReference>
<feature type="non-terminal residue" evidence="2">
    <location>
        <position position="1"/>
    </location>
</feature>
<feature type="region of interest" description="Disordered" evidence="1">
    <location>
        <begin position="1"/>
        <end position="51"/>
    </location>
</feature>
<name>A0ABD3X4B0_SINWO</name>
<gene>
    <name evidence="2" type="ORF">ACJMK2_027564</name>
</gene>
<feature type="non-terminal residue" evidence="2">
    <location>
        <position position="51"/>
    </location>
</feature>